<reference evidence="1 2" key="1">
    <citation type="submission" date="2018-06" db="EMBL/GenBank/DDBJ databases">
        <title>Genomic insight into two independent archaeal endosymbiosis events.</title>
        <authorList>
            <person name="Lind A.E."/>
            <person name="Lewis W.H."/>
            <person name="Spang A."/>
            <person name="Guy L."/>
            <person name="Embley M.T."/>
            <person name="Ettema T.J.G."/>
        </authorList>
    </citation>
    <scope>NUCLEOTIDE SEQUENCE [LARGE SCALE GENOMIC DNA]</scope>
    <source>
        <strain evidence="1">NOE</strain>
    </source>
</reference>
<comment type="caution">
    <text evidence="1">The sequence shown here is derived from an EMBL/GenBank/DDBJ whole genome shotgun (WGS) entry which is preliminary data.</text>
</comment>
<proteinExistence type="predicted"/>
<name>A0A366MCU5_9EURY</name>
<dbReference type="EMBL" id="NIZT01000020">
    <property type="protein sequence ID" value="RBQ23653.1"/>
    <property type="molecule type" value="Genomic_DNA"/>
</dbReference>
<evidence type="ECO:0000313" key="1">
    <source>
        <dbReference type="EMBL" id="RBQ23653.1"/>
    </source>
</evidence>
<accession>A0A366MCU5</accession>
<gene>
    <name evidence="1" type="ORF">ALNOE001_07010</name>
</gene>
<keyword evidence="2" id="KW-1185">Reference proteome</keyword>
<organism evidence="1 2">
    <name type="scientific">Candidatus Methanobinarius endosymbioticus</name>
    <dbReference type="NCBI Taxonomy" id="2006182"/>
    <lineage>
        <taxon>Archaea</taxon>
        <taxon>Methanobacteriati</taxon>
        <taxon>Methanobacteriota</taxon>
        <taxon>Methanomada group</taxon>
        <taxon>Methanobacteria</taxon>
        <taxon>Methanobacteriales</taxon>
        <taxon>Methanobacteriaceae</taxon>
        <taxon>Candidatus Methanobinarius</taxon>
    </lineage>
</organism>
<evidence type="ECO:0000313" key="2">
    <source>
        <dbReference type="Proteomes" id="UP000253099"/>
    </source>
</evidence>
<sequence>MADITEAAEKKLKSRIRKFKKIAKDETEKEKFFDQLGASVEIFLPTKDPEKQGDSVIFYTTAEGKIIDAEYSYNEGEKDFTSLPIFDKDLDVLTEVFKANFKLDNN</sequence>
<dbReference type="Proteomes" id="UP000253099">
    <property type="component" value="Unassembled WGS sequence"/>
</dbReference>
<protein>
    <submittedName>
        <fullName evidence="1">Uncharacterized protein</fullName>
    </submittedName>
</protein>
<dbReference type="AlphaFoldDB" id="A0A366MCU5"/>